<keyword evidence="12" id="KW-0378">Hydrolase</keyword>
<comment type="similarity">
    <text evidence="1">Belongs to the tRNA-intron endonuclease family.</text>
</comment>
<dbReference type="PANTHER" id="PTHR13070:SF0">
    <property type="entry name" value="TRNA-SPLICING ENDONUCLEASE SUBUNIT SEN34"/>
    <property type="match status" value="1"/>
</dbReference>
<dbReference type="GO" id="GO:0000379">
    <property type="term" value="P:tRNA-type intron splice site recognition and cleavage"/>
    <property type="evidence" value="ECO:0007669"/>
    <property type="project" value="InterPro"/>
</dbReference>
<gene>
    <name evidence="12" type="ORF">NEOLI_004534</name>
</gene>
<dbReference type="SUPFAM" id="SSF53032">
    <property type="entry name" value="tRNA-intron endonuclease catalytic domain-like"/>
    <property type="match status" value="1"/>
</dbReference>
<comment type="caution">
    <text evidence="12">The sequence shown here is derived from an EMBL/GenBank/DDBJ whole genome shotgun (WGS) entry which is preliminary data.</text>
</comment>
<comment type="function">
    <text evidence="6">Constitutes one of the two catalytic subunit of the tRNA-splicing endonuclease complex, a complex responsible for identification and cleavage of the splice sites in pre-tRNA. It cleaves pre-tRNA at the 5'- and 3'-splice sites to release the intron. The products are an intron and two tRNA half-molecules bearing 2',3'-cyclic phosphate and 5'-OH termini. There are no conserved sequences at the splice sites, but the intron is invariably located at the same site in the gene, placing the splice sites an invariant distance from the constant structural features of the tRNA body. It probably carries the active site for 3'-splice site cleavage.</text>
</comment>
<dbReference type="InterPro" id="IPR016690">
    <property type="entry name" value="TSEN34"/>
</dbReference>
<feature type="active site" evidence="9">
    <location>
        <position position="175"/>
    </location>
</feature>
<evidence type="ECO:0000256" key="3">
    <source>
        <dbReference type="ARBA" id="ARBA00022694"/>
    </source>
</evidence>
<comment type="catalytic activity">
    <reaction evidence="5">
        <text>pretRNA = a 3'-half-tRNA molecule with a 5'-OH end + a 5'-half-tRNA molecule with a 2',3'-cyclic phosphate end + an intron with a 2',3'-cyclic phosphate and a 5'-hydroxyl terminus.</text>
        <dbReference type="EC" id="4.6.1.16"/>
    </reaction>
</comment>
<keyword evidence="13" id="KW-1185">Reference proteome</keyword>
<dbReference type="InterPro" id="IPR036167">
    <property type="entry name" value="tRNA_intron_Endo_cat-like_sf"/>
</dbReference>
<name>A0A1U7LMM3_NEOID</name>
<dbReference type="GO" id="GO:0000214">
    <property type="term" value="C:tRNA-intron endonuclease complex"/>
    <property type="evidence" value="ECO:0007669"/>
    <property type="project" value="InterPro"/>
</dbReference>
<keyword evidence="3" id="KW-0819">tRNA processing</keyword>
<dbReference type="GO" id="GO:0000213">
    <property type="term" value="F:tRNA-intron lyase activity"/>
    <property type="evidence" value="ECO:0007669"/>
    <property type="project" value="UniProtKB-EC"/>
</dbReference>
<dbReference type="OMA" id="RTFSLEW"/>
<evidence type="ECO:0000259" key="11">
    <source>
        <dbReference type="Pfam" id="PF26577"/>
    </source>
</evidence>
<dbReference type="Pfam" id="PF01974">
    <property type="entry name" value="tRNA_int_endo"/>
    <property type="match status" value="1"/>
</dbReference>
<dbReference type="OrthoDB" id="48041at2759"/>
<dbReference type="Gene3D" id="3.40.1350.10">
    <property type="match status" value="1"/>
</dbReference>
<dbReference type="Pfam" id="PF26577">
    <property type="entry name" value="TSEN34_N"/>
    <property type="match status" value="1"/>
</dbReference>
<dbReference type="InterPro" id="IPR059049">
    <property type="entry name" value="TSEN34_N"/>
</dbReference>
<keyword evidence="4" id="KW-0456">Lyase</keyword>
<evidence type="ECO:0000256" key="6">
    <source>
        <dbReference type="ARBA" id="ARBA00059865"/>
    </source>
</evidence>
<sequence length="230" mass="25572">MCGVLVGTLPQLPQQNVFLGVPLQLMTEEAALLVECGAAYIVDDKAAHEKAVAHITPRDIQQLQESRKLEAQSQQEEFQRNLVQRLERLAQKHQIPESSLTNYTTSSSTTLRSYTIPSITSGRTYKPSPFSHVPSPNPSSFALYKHLHSQGYFVSPGLRFGSQFMAYPGDPLRFHSHFLATGLEWDQDFDMIDIVGGGRLGTGVKKAWMIGATDPNTNEEQVFCVTWAGF</sequence>
<dbReference type="PANTHER" id="PTHR13070">
    <property type="entry name" value="TRNA-SPLICING ENDONUCLEASE SUBUNIT SEN34-RELATED"/>
    <property type="match status" value="1"/>
</dbReference>
<evidence type="ECO:0000256" key="1">
    <source>
        <dbReference type="ARBA" id="ARBA00008078"/>
    </source>
</evidence>
<dbReference type="InterPro" id="IPR011856">
    <property type="entry name" value="tRNA_endonuc-like_dom_sf"/>
</dbReference>
<keyword evidence="12" id="KW-0255">Endonuclease</keyword>
<evidence type="ECO:0000256" key="9">
    <source>
        <dbReference type="PIRSR" id="PIRSR017250-50"/>
    </source>
</evidence>
<keyword evidence="12" id="KW-0540">Nuclease</keyword>
<evidence type="ECO:0000256" key="5">
    <source>
        <dbReference type="ARBA" id="ARBA00034031"/>
    </source>
</evidence>
<feature type="active site" evidence="9">
    <location>
        <position position="167"/>
    </location>
</feature>
<evidence type="ECO:0000256" key="4">
    <source>
        <dbReference type="ARBA" id="ARBA00023239"/>
    </source>
</evidence>
<dbReference type="EMBL" id="LXFE01001244">
    <property type="protein sequence ID" value="OLL23792.1"/>
    <property type="molecule type" value="Genomic_DNA"/>
</dbReference>
<accession>A0A1U7LMM3</accession>
<dbReference type="FunFam" id="3.40.1350.10:FF:000008">
    <property type="entry name" value="tRNA-splicing endonuclease subunit Sen34"/>
    <property type="match status" value="1"/>
</dbReference>
<reference evidence="12 13" key="1">
    <citation type="submission" date="2016-04" db="EMBL/GenBank/DDBJ databases">
        <title>Evolutionary innovation and constraint leading to complex multicellularity in the Ascomycota.</title>
        <authorList>
            <person name="Cisse O."/>
            <person name="Nguyen A."/>
            <person name="Hewitt D.A."/>
            <person name="Jedd G."/>
            <person name="Stajich J.E."/>
        </authorList>
    </citation>
    <scope>NUCLEOTIDE SEQUENCE [LARGE SCALE GENOMIC DNA]</scope>
    <source>
        <strain evidence="12 13">DAH-3</strain>
    </source>
</reference>
<dbReference type="EC" id="4.6.1.16" evidence="2"/>
<feature type="domain" description="tRNA intron endonuclease catalytic" evidence="10">
    <location>
        <begin position="140"/>
        <end position="217"/>
    </location>
</feature>
<evidence type="ECO:0000313" key="12">
    <source>
        <dbReference type="EMBL" id="OLL23792.1"/>
    </source>
</evidence>
<dbReference type="PIRSF" id="PIRSF017250">
    <property type="entry name" value="tRNA_splic_SEN34"/>
    <property type="match status" value="1"/>
</dbReference>
<dbReference type="AlphaFoldDB" id="A0A1U7LMM3"/>
<evidence type="ECO:0000259" key="10">
    <source>
        <dbReference type="Pfam" id="PF01974"/>
    </source>
</evidence>
<proteinExistence type="inferred from homology"/>
<protein>
    <recommendedName>
        <fullName evidence="2">tRNA-intron lyase</fullName>
        <ecNumber evidence="2">4.6.1.16</ecNumber>
    </recommendedName>
    <alternativeName>
        <fullName evidence="7 8">tRNA-intron endonuclease SEN34</fullName>
    </alternativeName>
</protein>
<dbReference type="GO" id="GO:0003676">
    <property type="term" value="F:nucleic acid binding"/>
    <property type="evidence" value="ECO:0007669"/>
    <property type="project" value="InterPro"/>
</dbReference>
<dbReference type="STRING" id="1198029.A0A1U7LMM3"/>
<evidence type="ECO:0000256" key="7">
    <source>
        <dbReference type="ARBA" id="ARBA00075884"/>
    </source>
</evidence>
<dbReference type="InterPro" id="IPR006677">
    <property type="entry name" value="tRNA_intron_Endonuc_cat-like"/>
</dbReference>
<dbReference type="Proteomes" id="UP000186594">
    <property type="component" value="Unassembled WGS sequence"/>
</dbReference>
<feature type="domain" description="TSEN34 N-terminal" evidence="11">
    <location>
        <begin position="1"/>
        <end position="44"/>
    </location>
</feature>
<organism evidence="12 13">
    <name type="scientific">Neolecta irregularis (strain DAH-3)</name>
    <dbReference type="NCBI Taxonomy" id="1198029"/>
    <lineage>
        <taxon>Eukaryota</taxon>
        <taxon>Fungi</taxon>
        <taxon>Dikarya</taxon>
        <taxon>Ascomycota</taxon>
        <taxon>Taphrinomycotina</taxon>
        <taxon>Neolectales</taxon>
        <taxon>Neolectaceae</taxon>
        <taxon>Neolecta</taxon>
    </lineage>
</organism>
<dbReference type="CDD" id="cd22363">
    <property type="entry name" value="tRNA-intron_lyase_C"/>
    <property type="match status" value="1"/>
</dbReference>
<dbReference type="InterPro" id="IPR006676">
    <property type="entry name" value="tRNA_splic"/>
</dbReference>
<evidence type="ECO:0000256" key="2">
    <source>
        <dbReference type="ARBA" id="ARBA00012573"/>
    </source>
</evidence>
<feature type="active site" evidence="9">
    <location>
        <position position="206"/>
    </location>
</feature>
<evidence type="ECO:0000256" key="8">
    <source>
        <dbReference type="ARBA" id="ARBA00076724"/>
    </source>
</evidence>
<evidence type="ECO:0000313" key="13">
    <source>
        <dbReference type="Proteomes" id="UP000186594"/>
    </source>
</evidence>
<dbReference type="NCBIfam" id="TIGR00324">
    <property type="entry name" value="endA"/>
    <property type="match status" value="1"/>
</dbReference>